<feature type="region of interest" description="Disordered" evidence="1">
    <location>
        <begin position="148"/>
        <end position="171"/>
    </location>
</feature>
<dbReference type="EMBL" id="EF134387">
    <property type="protein sequence ID" value="ABX80203.1"/>
    <property type="molecule type" value="mRNA"/>
</dbReference>
<dbReference type="CDD" id="cd09212">
    <property type="entry name" value="PUB"/>
    <property type="match status" value="1"/>
</dbReference>
<dbReference type="InterPro" id="IPR036339">
    <property type="entry name" value="PUB-like_dom_sf"/>
</dbReference>
<reference evidence="3" key="1">
    <citation type="journal article" date="2007" name="Proc. Natl. Acad. Sci. U.S.A.">
        <title>Spliced leader RNA trans-splicing in dinoflagellates.</title>
        <authorList>
            <person name="Zhang H."/>
            <person name="Hou Y."/>
            <person name="Miranda L."/>
            <person name="Campbell D.A."/>
            <person name="Sturm N.R."/>
            <person name="Gaasterland T."/>
            <person name="Lin S."/>
        </authorList>
    </citation>
    <scope>NUCLEOTIDE SEQUENCE</scope>
    <source>
        <strain evidence="3">Pmi-5p-22</strain>
    </source>
</reference>
<dbReference type="AlphaFoldDB" id="A9P6R6"/>
<feature type="compositionally biased region" description="Polar residues" evidence="1">
    <location>
        <begin position="149"/>
        <end position="162"/>
    </location>
</feature>
<dbReference type="PANTHER" id="PTHR23153:SF38">
    <property type="entry name" value="UBX DOMAIN-CONTAINING PROTEIN 6"/>
    <property type="match status" value="1"/>
</dbReference>
<dbReference type="SMART" id="SM00580">
    <property type="entry name" value="PUG"/>
    <property type="match status" value="1"/>
</dbReference>
<evidence type="ECO:0000313" key="3">
    <source>
        <dbReference type="EMBL" id="ABX80203.1"/>
    </source>
</evidence>
<organism evidence="3">
    <name type="scientific">Prorocentrum minimum</name>
    <name type="common">Dinoflagellate</name>
    <name type="synonym">Exuviaella minima</name>
    <dbReference type="NCBI Taxonomy" id="39449"/>
    <lineage>
        <taxon>Eukaryota</taxon>
        <taxon>Sar</taxon>
        <taxon>Alveolata</taxon>
        <taxon>Dinophyceae</taxon>
        <taxon>Prorocentrales</taxon>
        <taxon>Prorocentraceae</taxon>
        <taxon>Prorocentrum</taxon>
    </lineage>
</organism>
<dbReference type="SUPFAM" id="SSF143503">
    <property type="entry name" value="PUG domain-like"/>
    <property type="match status" value="1"/>
</dbReference>
<feature type="domain" description="PUB" evidence="2">
    <location>
        <begin position="28"/>
        <end position="95"/>
    </location>
</feature>
<dbReference type="Gene3D" id="1.20.58.2190">
    <property type="match status" value="1"/>
</dbReference>
<evidence type="ECO:0000256" key="1">
    <source>
        <dbReference type="SAM" id="MobiDB-lite"/>
    </source>
</evidence>
<evidence type="ECO:0000259" key="2">
    <source>
        <dbReference type="Pfam" id="PF09409"/>
    </source>
</evidence>
<protein>
    <recommendedName>
        <fullName evidence="2">PUB domain-containing protein</fullName>
    </recommendedName>
</protein>
<dbReference type="InterPro" id="IPR018997">
    <property type="entry name" value="PUB_domain"/>
</dbReference>
<dbReference type="GO" id="GO:0005737">
    <property type="term" value="C:cytoplasm"/>
    <property type="evidence" value="ECO:0007669"/>
    <property type="project" value="TreeGrafter"/>
</dbReference>
<accession>A9P6R6</accession>
<name>A9P6R6_PROMN</name>
<sequence length="171" mass="17617">MAAADGGSTGVLAESLSTMGSQPWEVQEVCYGALLKLLGNVVRNPGEAKFRSIKRGNAAIKAKVLDCPGGVGLLLAAGFVEEPEVYVLPESAPLDLVQTALDQLQSHATAKSDANFRAERDAKLAKEKAIDAKLASFGGFARGVHKLGSGNTPPADVQSTDAAGSVATEPK</sequence>
<dbReference type="Pfam" id="PF09409">
    <property type="entry name" value="PUB"/>
    <property type="match status" value="1"/>
</dbReference>
<proteinExistence type="evidence at transcript level"/>
<dbReference type="PANTHER" id="PTHR23153">
    <property type="entry name" value="UBX-RELATED"/>
    <property type="match status" value="1"/>
</dbReference>